<dbReference type="PANTHER" id="PTHR44591:SF3">
    <property type="entry name" value="RESPONSE REGULATORY DOMAIN-CONTAINING PROTEIN"/>
    <property type="match status" value="1"/>
</dbReference>
<sequence length="173" mass="17822">MSSPLEWAVSAPDLFQANLLRVAQGAVVRSQEDGRADTGASPSRGRVLIVEDEYFVALDAEDALSAAGFTVVGVAATAEDAVKMAAADRPDIVLMDIRLAGSRDGIDAAAEIRSQLGILSLFATAHSDAATRSRGDAAASPLGWLSKPYSHSEIAAAVSEAIIKARRGSTGGV</sequence>
<name>A0A9X0UEN8_9PROT</name>
<evidence type="ECO:0000313" key="4">
    <source>
        <dbReference type="EMBL" id="MBC4013690.1"/>
    </source>
</evidence>
<proteinExistence type="predicted"/>
<dbReference type="PANTHER" id="PTHR44591">
    <property type="entry name" value="STRESS RESPONSE REGULATOR PROTEIN 1"/>
    <property type="match status" value="1"/>
</dbReference>
<evidence type="ECO:0000256" key="2">
    <source>
        <dbReference type="PROSITE-ProRule" id="PRU00169"/>
    </source>
</evidence>
<protein>
    <submittedName>
        <fullName evidence="4">Response regulator</fullName>
    </submittedName>
</protein>
<keyword evidence="5" id="KW-1185">Reference proteome</keyword>
<gene>
    <name evidence="4" type="ORF">H7965_00015</name>
</gene>
<organism evidence="4 5">
    <name type="scientific">Siccirubricoccus deserti</name>
    <dbReference type="NCBI Taxonomy" id="2013562"/>
    <lineage>
        <taxon>Bacteria</taxon>
        <taxon>Pseudomonadati</taxon>
        <taxon>Pseudomonadota</taxon>
        <taxon>Alphaproteobacteria</taxon>
        <taxon>Acetobacterales</taxon>
        <taxon>Roseomonadaceae</taxon>
        <taxon>Siccirubricoccus</taxon>
    </lineage>
</organism>
<dbReference type="InterPro" id="IPR011006">
    <property type="entry name" value="CheY-like_superfamily"/>
</dbReference>
<evidence type="ECO:0000259" key="3">
    <source>
        <dbReference type="PROSITE" id="PS50110"/>
    </source>
</evidence>
<reference evidence="4" key="1">
    <citation type="submission" date="2020-08" db="EMBL/GenBank/DDBJ databases">
        <authorList>
            <person name="Hu Y."/>
            <person name="Nguyen S.V."/>
            <person name="Li F."/>
            <person name="Fanning S."/>
        </authorList>
    </citation>
    <scope>NUCLEOTIDE SEQUENCE</scope>
    <source>
        <strain evidence="4">SYSU D8009</strain>
    </source>
</reference>
<dbReference type="RefSeq" id="WP_186768473.1">
    <property type="nucleotide sequence ID" value="NZ_JACOMF010000001.1"/>
</dbReference>
<dbReference type="Proteomes" id="UP000600101">
    <property type="component" value="Unassembled WGS sequence"/>
</dbReference>
<comment type="caution">
    <text evidence="4">The sequence shown here is derived from an EMBL/GenBank/DDBJ whole genome shotgun (WGS) entry which is preliminary data.</text>
</comment>
<dbReference type="InterPro" id="IPR050595">
    <property type="entry name" value="Bact_response_regulator"/>
</dbReference>
<dbReference type="SUPFAM" id="SSF52172">
    <property type="entry name" value="CheY-like"/>
    <property type="match status" value="1"/>
</dbReference>
<feature type="domain" description="Response regulatory" evidence="3">
    <location>
        <begin position="46"/>
        <end position="162"/>
    </location>
</feature>
<dbReference type="AlphaFoldDB" id="A0A9X0UEN8"/>
<dbReference type="Pfam" id="PF00072">
    <property type="entry name" value="Response_reg"/>
    <property type="match status" value="1"/>
</dbReference>
<dbReference type="PROSITE" id="PS50110">
    <property type="entry name" value="RESPONSE_REGULATORY"/>
    <property type="match status" value="1"/>
</dbReference>
<dbReference type="SMART" id="SM00448">
    <property type="entry name" value="REC"/>
    <property type="match status" value="1"/>
</dbReference>
<evidence type="ECO:0000256" key="1">
    <source>
        <dbReference type="ARBA" id="ARBA00022553"/>
    </source>
</evidence>
<dbReference type="EMBL" id="JACOMF010000001">
    <property type="protein sequence ID" value="MBC4013690.1"/>
    <property type="molecule type" value="Genomic_DNA"/>
</dbReference>
<feature type="modified residue" description="4-aspartylphosphate" evidence="2">
    <location>
        <position position="96"/>
    </location>
</feature>
<evidence type="ECO:0000313" key="5">
    <source>
        <dbReference type="Proteomes" id="UP000600101"/>
    </source>
</evidence>
<dbReference type="CDD" id="cd17534">
    <property type="entry name" value="REC_DC-like"/>
    <property type="match status" value="1"/>
</dbReference>
<keyword evidence="1 2" id="KW-0597">Phosphoprotein</keyword>
<dbReference type="Gene3D" id="3.40.50.2300">
    <property type="match status" value="1"/>
</dbReference>
<dbReference type="GO" id="GO:0000160">
    <property type="term" value="P:phosphorelay signal transduction system"/>
    <property type="evidence" value="ECO:0007669"/>
    <property type="project" value="InterPro"/>
</dbReference>
<accession>A0A9X0UEN8</accession>
<dbReference type="InterPro" id="IPR001789">
    <property type="entry name" value="Sig_transdc_resp-reg_receiver"/>
</dbReference>